<name>A0A521BL33_9RHOB</name>
<keyword evidence="2" id="KW-1185">Reference proteome</keyword>
<dbReference type="AlphaFoldDB" id="A0A521BL33"/>
<dbReference type="RefSeq" id="WP_142492174.1">
    <property type="nucleotide sequence ID" value="NZ_FXTO01000003.1"/>
</dbReference>
<gene>
    <name evidence="1" type="ORF">SAMN06265173_103134</name>
</gene>
<proteinExistence type="predicted"/>
<dbReference type="EMBL" id="FXTO01000003">
    <property type="protein sequence ID" value="SMO47809.1"/>
    <property type="molecule type" value="Genomic_DNA"/>
</dbReference>
<sequence length="152" mass="16669">MLYHRYFDALGLHFIRAADPFTLEELISLQTNSEKIPPETVGRPVLIDFRSVSLSSLDPADIRRHLMKKSALDPAVTQVACAYLVGNDADYAVVRMANVLSELSGINPESRSFITEIPGDALNWLVGWIGAVNSDALDDLQQAMKDHGTCGP</sequence>
<organism evidence="1 2">
    <name type="scientific">Thalassovita litoralis</name>
    <dbReference type="NCBI Taxonomy" id="1010611"/>
    <lineage>
        <taxon>Bacteria</taxon>
        <taxon>Pseudomonadati</taxon>
        <taxon>Pseudomonadota</taxon>
        <taxon>Alphaproteobacteria</taxon>
        <taxon>Rhodobacterales</taxon>
        <taxon>Roseobacteraceae</taxon>
        <taxon>Thalassovita</taxon>
    </lineage>
</organism>
<evidence type="ECO:0000313" key="1">
    <source>
        <dbReference type="EMBL" id="SMO47809.1"/>
    </source>
</evidence>
<accession>A0A521BL33</accession>
<reference evidence="1 2" key="1">
    <citation type="submission" date="2017-05" db="EMBL/GenBank/DDBJ databases">
        <authorList>
            <person name="Varghese N."/>
            <person name="Submissions S."/>
        </authorList>
    </citation>
    <scope>NUCLEOTIDE SEQUENCE [LARGE SCALE GENOMIC DNA]</scope>
    <source>
        <strain evidence="1 2">DSM 29506</strain>
    </source>
</reference>
<dbReference type="Proteomes" id="UP000316030">
    <property type="component" value="Unassembled WGS sequence"/>
</dbReference>
<evidence type="ECO:0000313" key="2">
    <source>
        <dbReference type="Proteomes" id="UP000316030"/>
    </source>
</evidence>
<protein>
    <submittedName>
        <fullName evidence="1">Uncharacterized protein</fullName>
    </submittedName>
</protein>